<feature type="domain" description="Ketosynthase family 3 (KS3)" evidence="6">
    <location>
        <begin position="1"/>
        <end position="340"/>
    </location>
</feature>
<dbReference type="PROSITE" id="PS52004">
    <property type="entry name" value="KS3_2"/>
    <property type="match status" value="1"/>
</dbReference>
<dbReference type="FunFam" id="3.40.47.10:FF:000019">
    <property type="entry name" value="Polyketide synthase type I"/>
    <property type="match status" value="1"/>
</dbReference>
<dbReference type="InterPro" id="IPR018201">
    <property type="entry name" value="Ketoacyl_synth_AS"/>
</dbReference>
<reference evidence="7 8" key="1">
    <citation type="submission" date="2019-04" db="EMBL/GenBank/DDBJ databases">
        <title>Draft genome sequences of Streptomyces avermitilis ATCC 31267.</title>
        <authorList>
            <person name="Komaki H."/>
            <person name="Tamura T."/>
            <person name="Hosoyama A."/>
        </authorList>
    </citation>
    <scope>NUCLEOTIDE SEQUENCE [LARGE SCALE GENOMIC DNA]</scope>
    <source>
        <strain evidence="7 8">ATCC 31267</strain>
    </source>
</reference>
<dbReference type="PROSITE" id="PS00606">
    <property type="entry name" value="KS3_1"/>
    <property type="match status" value="1"/>
</dbReference>
<dbReference type="PANTHER" id="PTHR43775">
    <property type="entry name" value="FATTY ACID SYNTHASE"/>
    <property type="match status" value="1"/>
</dbReference>
<dbReference type="InterPro" id="IPR020841">
    <property type="entry name" value="PKS_Beta-ketoAc_synthase_dom"/>
</dbReference>
<feature type="compositionally biased region" description="Polar residues" evidence="5">
    <location>
        <begin position="507"/>
        <end position="522"/>
    </location>
</feature>
<name>A0A4D4N8Y5_STRAX</name>
<dbReference type="SMART" id="SM00825">
    <property type="entry name" value="PKS_KS"/>
    <property type="match status" value="1"/>
</dbReference>
<evidence type="ECO:0000256" key="3">
    <source>
        <dbReference type="ARBA" id="ARBA00023315"/>
    </source>
</evidence>
<dbReference type="InterPro" id="IPR032821">
    <property type="entry name" value="PKS_assoc"/>
</dbReference>
<dbReference type="InterPro" id="IPR014031">
    <property type="entry name" value="Ketoacyl_synth_C"/>
</dbReference>
<dbReference type="EMBL" id="BJHY01000002">
    <property type="protein sequence ID" value="GDY79979.1"/>
    <property type="molecule type" value="Genomic_DNA"/>
</dbReference>
<evidence type="ECO:0000313" key="7">
    <source>
        <dbReference type="EMBL" id="GDY79979.1"/>
    </source>
</evidence>
<dbReference type="Gene3D" id="3.40.47.10">
    <property type="match status" value="1"/>
</dbReference>
<feature type="region of interest" description="Disordered" evidence="5">
    <location>
        <begin position="412"/>
        <end position="452"/>
    </location>
</feature>
<evidence type="ECO:0000256" key="1">
    <source>
        <dbReference type="ARBA" id="ARBA00022679"/>
    </source>
</evidence>
<evidence type="ECO:0000259" key="6">
    <source>
        <dbReference type="PROSITE" id="PS52004"/>
    </source>
</evidence>
<dbReference type="AlphaFoldDB" id="A0A4D4N8Y5"/>
<dbReference type="InterPro" id="IPR016039">
    <property type="entry name" value="Thiolase-like"/>
</dbReference>
<dbReference type="Pfam" id="PF00109">
    <property type="entry name" value="ketoacyl-synt"/>
    <property type="match status" value="1"/>
</dbReference>
<dbReference type="InterPro" id="IPR050091">
    <property type="entry name" value="PKS_NRPS_Biosynth_Enz"/>
</dbReference>
<dbReference type="Gene3D" id="3.30.70.3290">
    <property type="match status" value="1"/>
</dbReference>
<dbReference type="GO" id="GO:0033068">
    <property type="term" value="P:macrolide biosynthetic process"/>
    <property type="evidence" value="ECO:0007669"/>
    <property type="project" value="UniProtKB-ARBA"/>
</dbReference>
<dbReference type="PANTHER" id="PTHR43775:SF51">
    <property type="entry name" value="INACTIVE PHENOLPHTHIOCEROL SYNTHESIS POLYKETIDE SYNTHASE TYPE I PKS1-RELATED"/>
    <property type="match status" value="1"/>
</dbReference>
<dbReference type="CDD" id="cd00833">
    <property type="entry name" value="PKS"/>
    <property type="match status" value="1"/>
</dbReference>
<feature type="compositionally biased region" description="Low complexity" evidence="5">
    <location>
        <begin position="479"/>
        <end position="488"/>
    </location>
</feature>
<evidence type="ECO:0000256" key="4">
    <source>
        <dbReference type="RuleBase" id="RU003694"/>
    </source>
</evidence>
<keyword evidence="1 4" id="KW-0808">Transferase</keyword>
<dbReference type="GO" id="GO:0004315">
    <property type="term" value="F:3-oxoacyl-[acyl-carrier-protein] synthase activity"/>
    <property type="evidence" value="ECO:0007669"/>
    <property type="project" value="InterPro"/>
</dbReference>
<proteinExistence type="inferred from homology"/>
<comment type="similarity">
    <text evidence="4">Belongs to the thiolase-like superfamily. Beta-ketoacyl-ACP synthases family.</text>
</comment>
<evidence type="ECO:0000256" key="5">
    <source>
        <dbReference type="SAM" id="MobiDB-lite"/>
    </source>
</evidence>
<accession>A0A4D4N8Y5</accession>
<dbReference type="GO" id="GO:0031177">
    <property type="term" value="F:phosphopantetheine binding"/>
    <property type="evidence" value="ECO:0007669"/>
    <property type="project" value="UniProtKB-ARBA"/>
</dbReference>
<dbReference type="Pfam" id="PF16197">
    <property type="entry name" value="KAsynt_C_assoc"/>
    <property type="match status" value="1"/>
</dbReference>
<organism evidence="7 8">
    <name type="scientific">Streptomyces avermitilis</name>
    <dbReference type="NCBI Taxonomy" id="33903"/>
    <lineage>
        <taxon>Bacteria</taxon>
        <taxon>Bacillati</taxon>
        <taxon>Actinomycetota</taxon>
        <taxon>Actinomycetes</taxon>
        <taxon>Kitasatosporales</taxon>
        <taxon>Streptomycetaceae</taxon>
        <taxon>Streptomyces</taxon>
    </lineage>
</organism>
<dbReference type="GO" id="GO:0004312">
    <property type="term" value="F:fatty acid synthase activity"/>
    <property type="evidence" value="ECO:0007669"/>
    <property type="project" value="TreeGrafter"/>
</dbReference>
<dbReference type="GO" id="GO:0006633">
    <property type="term" value="P:fatty acid biosynthetic process"/>
    <property type="evidence" value="ECO:0007669"/>
    <property type="project" value="InterPro"/>
</dbReference>
<keyword evidence="3" id="KW-0012">Acyltransferase</keyword>
<evidence type="ECO:0000256" key="2">
    <source>
        <dbReference type="ARBA" id="ARBA00023268"/>
    </source>
</evidence>
<dbReference type="SUPFAM" id="SSF53901">
    <property type="entry name" value="Thiolase-like"/>
    <property type="match status" value="1"/>
</dbReference>
<protein>
    <recommendedName>
        <fullName evidence="6">Ketosynthase family 3 (KS3) domain-containing protein</fullName>
    </recommendedName>
</protein>
<gene>
    <name evidence="7" type="ORF">SAV31267_094640</name>
</gene>
<dbReference type="InterPro" id="IPR014030">
    <property type="entry name" value="Ketoacyl_synth_N"/>
</dbReference>
<feature type="region of interest" description="Disordered" evidence="5">
    <location>
        <begin position="477"/>
        <end position="526"/>
    </location>
</feature>
<comment type="caution">
    <text evidence="7">The sequence shown here is derived from an EMBL/GenBank/DDBJ whole genome shotgun (WGS) entry which is preliminary data.</text>
</comment>
<keyword evidence="2" id="KW-0511">Multifunctional enzyme</keyword>
<feature type="compositionally biased region" description="Low complexity" evidence="5">
    <location>
        <begin position="418"/>
        <end position="433"/>
    </location>
</feature>
<dbReference type="Proteomes" id="UP000299211">
    <property type="component" value="Unassembled WGS sequence"/>
</dbReference>
<sequence>MDPQQRLLLETSWEAFERAGIDPATVRGSRTGVFAGVMYHDYGGRVKTAPEGMDAYLGSGSAGSIASGRVSYTFGLEGPAVTVDTACSSSLVALHLATQALRSGECSMALVGGVTVMATPSTFVEFSRQRGLSADGRCKAFAAGADGTGWAEGAGMLLVERLSDARRNGHTVLAVVRGTAVNQDGASNGLTAPNGPSQQRVIRQALANAGVSSEQVDAVEAHGTGTKLGDPIEAQALIATYGQERPGDRPLWLGSLKSNIGHAQAAAGVGGVIKMVMAMRHGALPRTLHVDEPTPHVDWSAGDVRLLTEAMEWPETDHPRRAAVSSFGISGTNAHVIVEQAPDTAELPPVPDSGKAVPWVLSGRTEAALRAQAERLLSLVPEMDLPPADIGFSLATTRSAMEHRAAVVGRAGTNSWKGSARWPRGPRPRGSSWVNRAPAASQGSCSRVRARRGSAWGANSTMLSRCSLRRTTRCARLWTRPSTSTPRSSTRRVRRSPRSSPSRSPCSGFSNRGASGRTTWPVTRSVRSRPRTWRGCCRSRTRRSWCRRVPH</sequence>
<evidence type="ECO:0000313" key="8">
    <source>
        <dbReference type="Proteomes" id="UP000299211"/>
    </source>
</evidence>
<dbReference type="Pfam" id="PF02801">
    <property type="entry name" value="Ketoacyl-synt_C"/>
    <property type="match status" value="1"/>
</dbReference>